<keyword evidence="1" id="KW-0812">Transmembrane</keyword>
<dbReference type="Gramene" id="AET1Gv20914700.27">
    <property type="protein sequence ID" value="AET1Gv20914700.27"/>
    <property type="gene ID" value="AET1Gv20914700"/>
</dbReference>
<dbReference type="Proteomes" id="UP000015105">
    <property type="component" value="Chromosome 1D"/>
</dbReference>
<dbReference type="EnsemblPlants" id="AET1Gv20914700.27">
    <property type="protein sequence ID" value="AET1Gv20914700.27"/>
    <property type="gene ID" value="AET1Gv20914700"/>
</dbReference>
<dbReference type="AlphaFoldDB" id="A0A452ZTV8"/>
<feature type="transmembrane region" description="Helical" evidence="1">
    <location>
        <begin position="53"/>
        <end position="75"/>
    </location>
</feature>
<keyword evidence="1" id="KW-1133">Transmembrane helix</keyword>
<organism evidence="2 3">
    <name type="scientific">Aegilops tauschii subsp. strangulata</name>
    <name type="common">Goatgrass</name>
    <dbReference type="NCBI Taxonomy" id="200361"/>
    <lineage>
        <taxon>Eukaryota</taxon>
        <taxon>Viridiplantae</taxon>
        <taxon>Streptophyta</taxon>
        <taxon>Embryophyta</taxon>
        <taxon>Tracheophyta</taxon>
        <taxon>Spermatophyta</taxon>
        <taxon>Magnoliopsida</taxon>
        <taxon>Liliopsida</taxon>
        <taxon>Poales</taxon>
        <taxon>Poaceae</taxon>
        <taxon>BOP clade</taxon>
        <taxon>Pooideae</taxon>
        <taxon>Triticodae</taxon>
        <taxon>Triticeae</taxon>
        <taxon>Triticinae</taxon>
        <taxon>Aegilops</taxon>
    </lineage>
</organism>
<protein>
    <submittedName>
        <fullName evidence="2">Uncharacterized protein</fullName>
    </submittedName>
</protein>
<reference evidence="2" key="5">
    <citation type="journal article" date="2021" name="G3 (Bethesda)">
        <title>Aegilops tauschii genome assembly Aet v5.0 features greater sequence contiguity and improved annotation.</title>
        <authorList>
            <person name="Wang L."/>
            <person name="Zhu T."/>
            <person name="Rodriguez J.C."/>
            <person name="Deal K.R."/>
            <person name="Dubcovsky J."/>
            <person name="McGuire P.E."/>
            <person name="Lux T."/>
            <person name="Spannagl M."/>
            <person name="Mayer K.F.X."/>
            <person name="Baldrich P."/>
            <person name="Meyers B.C."/>
            <person name="Huo N."/>
            <person name="Gu Y.Q."/>
            <person name="Zhou H."/>
            <person name="Devos K.M."/>
            <person name="Bennetzen J.L."/>
            <person name="Unver T."/>
            <person name="Budak H."/>
            <person name="Gulick P.J."/>
            <person name="Galiba G."/>
            <person name="Kalapos B."/>
            <person name="Nelson D.R."/>
            <person name="Li P."/>
            <person name="You F.M."/>
            <person name="Luo M.C."/>
            <person name="Dvorak J."/>
        </authorList>
    </citation>
    <scope>NUCLEOTIDE SEQUENCE [LARGE SCALE GENOMIC DNA]</scope>
    <source>
        <strain evidence="2">cv. AL8/78</strain>
    </source>
</reference>
<keyword evidence="3" id="KW-1185">Reference proteome</keyword>
<evidence type="ECO:0000313" key="3">
    <source>
        <dbReference type="Proteomes" id="UP000015105"/>
    </source>
</evidence>
<reference evidence="2" key="4">
    <citation type="submission" date="2019-03" db="UniProtKB">
        <authorList>
            <consortium name="EnsemblPlants"/>
        </authorList>
    </citation>
    <scope>IDENTIFICATION</scope>
</reference>
<keyword evidence="1" id="KW-0472">Membrane</keyword>
<evidence type="ECO:0000313" key="2">
    <source>
        <dbReference type="EnsemblPlants" id="AET1Gv20914700.27"/>
    </source>
</evidence>
<feature type="transmembrane region" description="Helical" evidence="1">
    <location>
        <begin position="12"/>
        <end position="33"/>
    </location>
</feature>
<reference evidence="3" key="1">
    <citation type="journal article" date="2014" name="Science">
        <title>Ancient hybridizations among the ancestral genomes of bread wheat.</title>
        <authorList>
            <consortium name="International Wheat Genome Sequencing Consortium,"/>
            <person name="Marcussen T."/>
            <person name="Sandve S.R."/>
            <person name="Heier L."/>
            <person name="Spannagl M."/>
            <person name="Pfeifer M."/>
            <person name="Jakobsen K.S."/>
            <person name="Wulff B.B."/>
            <person name="Steuernagel B."/>
            <person name="Mayer K.F."/>
            <person name="Olsen O.A."/>
        </authorList>
    </citation>
    <scope>NUCLEOTIDE SEQUENCE [LARGE SCALE GENOMIC DNA]</scope>
    <source>
        <strain evidence="3">cv. AL8/78</strain>
    </source>
</reference>
<reference evidence="3" key="2">
    <citation type="journal article" date="2017" name="Nat. Plants">
        <title>The Aegilops tauschii genome reveals multiple impacts of transposons.</title>
        <authorList>
            <person name="Zhao G."/>
            <person name="Zou C."/>
            <person name="Li K."/>
            <person name="Wang K."/>
            <person name="Li T."/>
            <person name="Gao L."/>
            <person name="Zhang X."/>
            <person name="Wang H."/>
            <person name="Yang Z."/>
            <person name="Liu X."/>
            <person name="Jiang W."/>
            <person name="Mao L."/>
            <person name="Kong X."/>
            <person name="Jiao Y."/>
            <person name="Jia J."/>
        </authorList>
    </citation>
    <scope>NUCLEOTIDE SEQUENCE [LARGE SCALE GENOMIC DNA]</scope>
    <source>
        <strain evidence="3">cv. AL8/78</strain>
    </source>
</reference>
<reference evidence="2" key="3">
    <citation type="journal article" date="2017" name="Nature">
        <title>Genome sequence of the progenitor of the wheat D genome Aegilops tauschii.</title>
        <authorList>
            <person name="Luo M.C."/>
            <person name="Gu Y.Q."/>
            <person name="Puiu D."/>
            <person name="Wang H."/>
            <person name="Twardziok S.O."/>
            <person name="Deal K.R."/>
            <person name="Huo N."/>
            <person name="Zhu T."/>
            <person name="Wang L."/>
            <person name="Wang Y."/>
            <person name="McGuire P.E."/>
            <person name="Liu S."/>
            <person name="Long H."/>
            <person name="Ramasamy R.K."/>
            <person name="Rodriguez J.C."/>
            <person name="Van S.L."/>
            <person name="Yuan L."/>
            <person name="Wang Z."/>
            <person name="Xia Z."/>
            <person name="Xiao L."/>
            <person name="Anderson O.D."/>
            <person name="Ouyang S."/>
            <person name="Liang Y."/>
            <person name="Zimin A.V."/>
            <person name="Pertea G."/>
            <person name="Qi P."/>
            <person name="Bennetzen J.L."/>
            <person name="Dai X."/>
            <person name="Dawson M.W."/>
            <person name="Muller H.G."/>
            <person name="Kugler K."/>
            <person name="Rivarola-Duarte L."/>
            <person name="Spannagl M."/>
            <person name="Mayer K.F.X."/>
            <person name="Lu F.H."/>
            <person name="Bevan M.W."/>
            <person name="Leroy P."/>
            <person name="Li P."/>
            <person name="You F.M."/>
            <person name="Sun Q."/>
            <person name="Liu Z."/>
            <person name="Lyons E."/>
            <person name="Wicker T."/>
            <person name="Salzberg S.L."/>
            <person name="Devos K.M."/>
            <person name="Dvorak J."/>
        </authorList>
    </citation>
    <scope>NUCLEOTIDE SEQUENCE [LARGE SCALE GENOMIC DNA]</scope>
    <source>
        <strain evidence="2">cv. AL8/78</strain>
    </source>
</reference>
<evidence type="ECO:0000256" key="1">
    <source>
        <dbReference type="SAM" id="Phobius"/>
    </source>
</evidence>
<accession>A0A452ZTV8</accession>
<sequence>MALPCRWIQLICPRVSIVYLVLDLSDFCSWIWMSFLCVFRSRFVRYLQLDLDLGSMLAVTACSEFFFSAGSILVLDRDYATIVGRNCKTIVACNTGRRLFFPILHCWACNSFGPSNLARFWAWAPFVSRIEILAGLVCL</sequence>
<proteinExistence type="predicted"/>
<name>A0A452ZTV8_AEGTS</name>